<gene>
    <name evidence="5" type="ORF">ECRASSUSDP1_LOCUS4718</name>
</gene>
<dbReference type="InterPro" id="IPR036465">
    <property type="entry name" value="vWFA_dom_sf"/>
</dbReference>
<dbReference type="PROSITE" id="PS50004">
    <property type="entry name" value="C2"/>
    <property type="match status" value="2"/>
</dbReference>
<dbReference type="PROSITE" id="PS50234">
    <property type="entry name" value="VWFA"/>
    <property type="match status" value="1"/>
</dbReference>
<accession>A0AAD1UAQ1</accession>
<proteinExistence type="inferred from homology"/>
<dbReference type="PANTHER" id="PTHR10857:SF106">
    <property type="entry name" value="C2 DOMAIN-CONTAINING PROTEIN"/>
    <property type="match status" value="1"/>
</dbReference>
<dbReference type="SUPFAM" id="SSF53300">
    <property type="entry name" value="vWA-like"/>
    <property type="match status" value="1"/>
</dbReference>
<dbReference type="InterPro" id="IPR045052">
    <property type="entry name" value="Copine"/>
</dbReference>
<evidence type="ECO:0000256" key="2">
    <source>
        <dbReference type="ARBA" id="ARBA00022737"/>
    </source>
</evidence>
<evidence type="ECO:0000259" key="3">
    <source>
        <dbReference type="PROSITE" id="PS50004"/>
    </source>
</evidence>
<comment type="caution">
    <text evidence="5">The sequence shown here is derived from an EMBL/GenBank/DDBJ whole genome shotgun (WGS) entry which is preliminary data.</text>
</comment>
<dbReference type="GO" id="GO:0005886">
    <property type="term" value="C:plasma membrane"/>
    <property type="evidence" value="ECO:0007669"/>
    <property type="project" value="TreeGrafter"/>
</dbReference>
<dbReference type="InterPro" id="IPR035892">
    <property type="entry name" value="C2_domain_sf"/>
</dbReference>
<dbReference type="Pfam" id="PF07002">
    <property type="entry name" value="Copine"/>
    <property type="match status" value="1"/>
</dbReference>
<dbReference type="EMBL" id="CAMPGE010004534">
    <property type="protein sequence ID" value="CAI2363384.1"/>
    <property type="molecule type" value="Genomic_DNA"/>
</dbReference>
<evidence type="ECO:0000256" key="1">
    <source>
        <dbReference type="ARBA" id="ARBA00009048"/>
    </source>
</evidence>
<organism evidence="5 6">
    <name type="scientific">Euplotes crassus</name>
    <dbReference type="NCBI Taxonomy" id="5936"/>
    <lineage>
        <taxon>Eukaryota</taxon>
        <taxon>Sar</taxon>
        <taxon>Alveolata</taxon>
        <taxon>Ciliophora</taxon>
        <taxon>Intramacronucleata</taxon>
        <taxon>Spirotrichea</taxon>
        <taxon>Hypotrichia</taxon>
        <taxon>Euplotida</taxon>
        <taxon>Euplotidae</taxon>
        <taxon>Moneuplotes</taxon>
    </lineage>
</organism>
<evidence type="ECO:0000313" key="5">
    <source>
        <dbReference type="EMBL" id="CAI2363384.1"/>
    </source>
</evidence>
<feature type="domain" description="VWFA" evidence="4">
    <location>
        <begin position="300"/>
        <end position="521"/>
    </location>
</feature>
<dbReference type="Proteomes" id="UP001295684">
    <property type="component" value="Unassembled WGS sequence"/>
</dbReference>
<dbReference type="SMART" id="SM00327">
    <property type="entry name" value="VWA"/>
    <property type="match status" value="1"/>
</dbReference>
<dbReference type="Gene3D" id="2.60.40.150">
    <property type="entry name" value="C2 domain"/>
    <property type="match status" value="2"/>
</dbReference>
<dbReference type="CDD" id="cd04047">
    <property type="entry name" value="C2B_Copine"/>
    <property type="match status" value="1"/>
</dbReference>
<protein>
    <submittedName>
        <fullName evidence="5">Uncharacterized protein</fullName>
    </submittedName>
</protein>
<dbReference type="GO" id="GO:0071277">
    <property type="term" value="P:cellular response to calcium ion"/>
    <property type="evidence" value="ECO:0007669"/>
    <property type="project" value="TreeGrafter"/>
</dbReference>
<evidence type="ECO:0000259" key="4">
    <source>
        <dbReference type="PROSITE" id="PS50234"/>
    </source>
</evidence>
<dbReference type="AlphaFoldDB" id="A0AAD1UAQ1"/>
<dbReference type="SMART" id="SM00239">
    <property type="entry name" value="C2"/>
    <property type="match status" value="2"/>
</dbReference>
<dbReference type="PANTHER" id="PTHR10857">
    <property type="entry name" value="COPINE"/>
    <property type="match status" value="1"/>
</dbReference>
<dbReference type="SUPFAM" id="SSF49562">
    <property type="entry name" value="C2 domain (Calcium/lipid-binding domain, CaLB)"/>
    <property type="match status" value="2"/>
</dbReference>
<name>A0AAD1UAQ1_EUPCR</name>
<keyword evidence="2" id="KW-0677">Repeat</keyword>
<feature type="domain" description="C2" evidence="3">
    <location>
        <begin position="131"/>
        <end position="265"/>
    </location>
</feature>
<dbReference type="GO" id="GO:0005544">
    <property type="term" value="F:calcium-dependent phospholipid binding"/>
    <property type="evidence" value="ECO:0007669"/>
    <property type="project" value="InterPro"/>
</dbReference>
<reference evidence="5" key="1">
    <citation type="submission" date="2023-07" db="EMBL/GenBank/DDBJ databases">
        <authorList>
            <consortium name="AG Swart"/>
            <person name="Singh M."/>
            <person name="Singh A."/>
            <person name="Seah K."/>
            <person name="Emmerich C."/>
        </authorList>
    </citation>
    <scope>NUCLEOTIDE SEQUENCE</scope>
    <source>
        <strain evidence="5">DP1</strain>
    </source>
</reference>
<dbReference type="InterPro" id="IPR037768">
    <property type="entry name" value="C2B_Copine"/>
</dbReference>
<dbReference type="InterPro" id="IPR010734">
    <property type="entry name" value="Copine_C"/>
</dbReference>
<evidence type="ECO:0000313" key="6">
    <source>
        <dbReference type="Proteomes" id="UP001295684"/>
    </source>
</evidence>
<dbReference type="Pfam" id="PF00168">
    <property type="entry name" value="C2"/>
    <property type="match status" value="2"/>
</dbReference>
<dbReference type="Gene3D" id="3.40.50.410">
    <property type="entry name" value="von Willebrand factor, type A domain"/>
    <property type="match status" value="1"/>
</dbReference>
<dbReference type="InterPro" id="IPR000008">
    <property type="entry name" value="C2_dom"/>
</dbReference>
<dbReference type="InterPro" id="IPR002035">
    <property type="entry name" value="VWF_A"/>
</dbReference>
<comment type="similarity">
    <text evidence="1">Belongs to the copine family.</text>
</comment>
<keyword evidence="6" id="KW-1185">Reference proteome</keyword>
<sequence length="544" mass="61576">MESYQPAANMADSLKQKLQLFIACRKLKDLDYISKSDPFVEVYVKHDERSHWVLVGKTETIQNSLDPQFATPIVMDYYFEKNQEIRFEVYDEDPSQKEKQGTHQTNVASLLGAKNQTYYAPLVLDKKSKENRGSIVITTDAVKDSNKSAIISLECSKLKSKKEFFGLVSTNHPFLEIKRCRTRESTLEDIRDAIKVYTSPVLKPTLNPVFNLGEISLDKLCNNDIDLPLLFQVWSYQKSGKHRIYGTVQGSVRQMVDQVGVEHSIIKKQGNPYGTMTFSRFDYIEKPTMVDYLRSGWKISLSVAIDFTASNGELSEPSSLHYIDPNNPAKMTQYEQAIYNIGNILEPYDSDRNFPVFGFGAKPRFCGIEQVSHCFPLNGKENPEVEGVQGILEAYRNAMYGGIGLYGPTNFTPCLQAMANFIKDRVSLCEYNIMLYITDGAITDMDETIEEIVKASHLPMSIIIVGVGTANFSRMEDLDSDGQMLRDKYGNCASRDIVQFVQFNNYSSDVSYLHEDVLREVPGQLVRYMANNGISPNPVAHAQY</sequence>
<dbReference type="CDD" id="cd04048">
    <property type="entry name" value="C2A_Copine"/>
    <property type="match status" value="1"/>
</dbReference>
<feature type="domain" description="C2" evidence="3">
    <location>
        <begin position="1"/>
        <end position="120"/>
    </location>
</feature>